<dbReference type="PANTHER" id="PTHR43415:SF5">
    <property type="entry name" value="ACETYLTRANSFERASE"/>
    <property type="match status" value="1"/>
</dbReference>
<dbReference type="Proteomes" id="UP000002754">
    <property type="component" value="Unassembled WGS sequence"/>
</dbReference>
<dbReference type="Proteomes" id="UP000297014">
    <property type="component" value="Unassembled WGS sequence"/>
</dbReference>
<keyword evidence="2" id="KW-0548">Nucleotidyltransferase</keyword>
<dbReference type="InterPro" id="IPR000182">
    <property type="entry name" value="GNAT_dom"/>
</dbReference>
<dbReference type="EMBL" id="ALPT02000024">
    <property type="protein sequence ID" value="KGA97673.1"/>
    <property type="molecule type" value="Genomic_DNA"/>
</dbReference>
<dbReference type="AlphaFoldDB" id="A0A094WNY5"/>
<dbReference type="GO" id="GO:0016747">
    <property type="term" value="F:acyltransferase activity, transferring groups other than amino-acyl groups"/>
    <property type="evidence" value="ECO:0007669"/>
    <property type="project" value="InterPro"/>
</dbReference>
<evidence type="ECO:0000313" key="2">
    <source>
        <dbReference type="EMBL" id="KGA97673.1"/>
    </source>
</evidence>
<dbReference type="OrthoDB" id="9795206at2"/>
<evidence type="ECO:0000313" key="5">
    <source>
        <dbReference type="Proteomes" id="UP000297014"/>
    </source>
</evidence>
<name>A0A094WNY5_ALKAL</name>
<proteinExistence type="predicted"/>
<dbReference type="GO" id="GO:0016779">
    <property type="term" value="F:nucleotidyltransferase activity"/>
    <property type="evidence" value="ECO:0007669"/>
    <property type="project" value="UniProtKB-KW"/>
</dbReference>
<protein>
    <submittedName>
        <fullName evidence="3">Aminoglycoside 6-adenylyltransferase</fullName>
    </submittedName>
    <submittedName>
        <fullName evidence="2">Aminoglycoside adenylyltransferase</fullName>
    </submittedName>
</protein>
<accession>A0A094WNY5</accession>
<dbReference type="STRING" id="1218173.BALCAV_0209035"/>
<dbReference type="CDD" id="cd04301">
    <property type="entry name" value="NAT_SF"/>
    <property type="match status" value="1"/>
</dbReference>
<evidence type="ECO:0000313" key="3">
    <source>
        <dbReference type="EMBL" id="THG91960.1"/>
    </source>
</evidence>
<reference evidence="2 4" key="1">
    <citation type="journal article" date="2014" name="Genome Announc.">
        <title>Draft Genome Sequence of Bacillus alcalophilus AV1934, a Classic Alkaliphile Isolated from Human Feces in 1934.</title>
        <authorList>
            <person name="Attie O."/>
            <person name="Jayaprakash A."/>
            <person name="Shah H."/>
            <person name="Paulsen I.T."/>
            <person name="Morino M."/>
            <person name="Takahashi Y."/>
            <person name="Narumi I."/>
            <person name="Sachidanandam R."/>
            <person name="Satoh K."/>
            <person name="Ito M."/>
            <person name="Krulwich T.A."/>
        </authorList>
    </citation>
    <scope>NUCLEOTIDE SEQUENCE [LARGE SCALE GENOMIC DNA]</scope>
    <source>
        <strain evidence="2 4">AV1934</strain>
    </source>
</reference>
<organism evidence="2 4">
    <name type="scientific">Alkalihalobacillus alcalophilus ATCC 27647 = CGMCC 1.3604</name>
    <dbReference type="NCBI Taxonomy" id="1218173"/>
    <lineage>
        <taxon>Bacteria</taxon>
        <taxon>Bacillati</taxon>
        <taxon>Bacillota</taxon>
        <taxon>Bacilli</taxon>
        <taxon>Bacillales</taxon>
        <taxon>Bacillaceae</taxon>
        <taxon>Alkalihalobacillus</taxon>
    </lineage>
</organism>
<gene>
    <name evidence="3" type="ORF">AJ85_00405</name>
    <name evidence="2" type="ORF">BALCAV_0209035</name>
</gene>
<evidence type="ECO:0000259" key="1">
    <source>
        <dbReference type="PROSITE" id="PS51186"/>
    </source>
</evidence>
<dbReference type="SUPFAM" id="SSF55729">
    <property type="entry name" value="Acyl-CoA N-acyltransferases (Nat)"/>
    <property type="match status" value="1"/>
</dbReference>
<dbReference type="RefSeq" id="WP_003323855.1">
    <property type="nucleotide sequence ID" value="NZ_ALPT02000024.1"/>
</dbReference>
<dbReference type="EMBL" id="JALP01000033">
    <property type="protein sequence ID" value="THG91960.1"/>
    <property type="molecule type" value="Genomic_DNA"/>
</dbReference>
<reference evidence="3 5" key="2">
    <citation type="submission" date="2014-01" db="EMBL/GenBank/DDBJ databases">
        <title>Draft genome sequencing of Bacillus alcalophilus CGMCC 1.3604.</title>
        <authorList>
            <person name="Yang J."/>
            <person name="Diao L."/>
            <person name="Yang S."/>
        </authorList>
    </citation>
    <scope>NUCLEOTIDE SEQUENCE [LARGE SCALE GENOMIC DNA]</scope>
    <source>
        <strain evidence="3 5">CGMCC 1.3604</strain>
    </source>
</reference>
<dbReference type="PANTHER" id="PTHR43415">
    <property type="entry name" value="SPERMIDINE N(1)-ACETYLTRANSFERASE"/>
    <property type="match status" value="1"/>
</dbReference>
<dbReference type="eggNOG" id="COG1670">
    <property type="taxonomic scope" value="Bacteria"/>
</dbReference>
<keyword evidence="2" id="KW-0808">Transferase</keyword>
<dbReference type="InterPro" id="IPR016181">
    <property type="entry name" value="Acyl_CoA_acyltransferase"/>
</dbReference>
<sequence length="178" mass="20802">MVQLSYFQKRDYQRLIDWIPSEAFLIQWSGSQFLYPLTEEQLQDYCTGANSTSATTYIYNVHSKLSGEVIGHISLGRVNRRNRSARIGKVFIAPEYRGLGLSTDLIKAILEVAFVELALHRVELGVFDFNKRALAVYEKVGFKKEGLKRECQLVDQEFWSLWEMAILEREWQESRRKE</sequence>
<dbReference type="Gene3D" id="3.40.630.30">
    <property type="match status" value="1"/>
</dbReference>
<dbReference type="PROSITE" id="PS51186">
    <property type="entry name" value="GNAT"/>
    <property type="match status" value="1"/>
</dbReference>
<evidence type="ECO:0000313" key="4">
    <source>
        <dbReference type="Proteomes" id="UP000002754"/>
    </source>
</evidence>
<dbReference type="Pfam" id="PF00583">
    <property type="entry name" value="Acetyltransf_1"/>
    <property type="match status" value="1"/>
</dbReference>
<comment type="caution">
    <text evidence="2">The sequence shown here is derived from an EMBL/GenBank/DDBJ whole genome shotgun (WGS) entry which is preliminary data.</text>
</comment>
<keyword evidence="4" id="KW-1185">Reference proteome</keyword>
<feature type="domain" description="N-acetyltransferase" evidence="1">
    <location>
        <begin position="2"/>
        <end position="165"/>
    </location>
</feature>